<evidence type="ECO:0000256" key="1">
    <source>
        <dbReference type="SAM" id="MobiDB-lite"/>
    </source>
</evidence>
<reference evidence="2 3" key="1">
    <citation type="journal article" date="2006" name="Science">
        <title>The genome of black cottonwood, Populus trichocarpa (Torr. &amp; Gray).</title>
        <authorList>
            <person name="Tuskan G.A."/>
            <person name="Difazio S."/>
            <person name="Jansson S."/>
            <person name="Bohlmann J."/>
            <person name="Grigoriev I."/>
            <person name="Hellsten U."/>
            <person name="Putnam N."/>
            <person name="Ralph S."/>
            <person name="Rombauts S."/>
            <person name="Salamov A."/>
            <person name="Schein J."/>
            <person name="Sterck L."/>
            <person name="Aerts A."/>
            <person name="Bhalerao R.R."/>
            <person name="Bhalerao R.P."/>
            <person name="Blaudez D."/>
            <person name="Boerjan W."/>
            <person name="Brun A."/>
            <person name="Brunner A."/>
            <person name="Busov V."/>
            <person name="Campbell M."/>
            <person name="Carlson J."/>
            <person name="Chalot M."/>
            <person name="Chapman J."/>
            <person name="Chen G.L."/>
            <person name="Cooper D."/>
            <person name="Coutinho P.M."/>
            <person name="Couturier J."/>
            <person name="Covert S."/>
            <person name="Cronk Q."/>
            <person name="Cunningham R."/>
            <person name="Davis J."/>
            <person name="Degroeve S."/>
            <person name="Dejardin A."/>
            <person name="Depamphilis C."/>
            <person name="Detter J."/>
            <person name="Dirks B."/>
            <person name="Dubchak I."/>
            <person name="Duplessis S."/>
            <person name="Ehlting J."/>
            <person name="Ellis B."/>
            <person name="Gendler K."/>
            <person name="Goodstein D."/>
            <person name="Gribskov M."/>
            <person name="Grimwood J."/>
            <person name="Groover A."/>
            <person name="Gunter L."/>
            <person name="Hamberger B."/>
            <person name="Heinze B."/>
            <person name="Helariutta Y."/>
            <person name="Henrissat B."/>
            <person name="Holligan D."/>
            <person name="Holt R."/>
            <person name="Huang W."/>
            <person name="Islam-Faridi N."/>
            <person name="Jones S."/>
            <person name="Jones-Rhoades M."/>
            <person name="Jorgensen R."/>
            <person name="Joshi C."/>
            <person name="Kangasjarvi J."/>
            <person name="Karlsson J."/>
            <person name="Kelleher C."/>
            <person name="Kirkpatrick R."/>
            <person name="Kirst M."/>
            <person name="Kohler A."/>
            <person name="Kalluri U."/>
            <person name="Larimer F."/>
            <person name="Leebens-Mack J."/>
            <person name="Leple J.C."/>
            <person name="Locascio P."/>
            <person name="Lou Y."/>
            <person name="Lucas S."/>
            <person name="Martin F."/>
            <person name="Montanini B."/>
            <person name="Napoli C."/>
            <person name="Nelson D.R."/>
            <person name="Nelson C."/>
            <person name="Nieminen K."/>
            <person name="Nilsson O."/>
            <person name="Pereda V."/>
            <person name="Peter G."/>
            <person name="Philippe R."/>
            <person name="Pilate G."/>
            <person name="Poliakov A."/>
            <person name="Razumovskaya J."/>
            <person name="Richardson P."/>
            <person name="Rinaldi C."/>
            <person name="Ritland K."/>
            <person name="Rouze P."/>
            <person name="Ryaboy D."/>
            <person name="Schmutz J."/>
            <person name="Schrader J."/>
            <person name="Segerman B."/>
            <person name="Shin H."/>
            <person name="Siddiqui A."/>
            <person name="Sterky F."/>
            <person name="Terry A."/>
            <person name="Tsai C.J."/>
            <person name="Uberbacher E."/>
            <person name="Unneberg P."/>
            <person name="Vahala J."/>
            <person name="Wall K."/>
            <person name="Wessler S."/>
            <person name="Yang G."/>
            <person name="Yin T."/>
            <person name="Douglas C."/>
            <person name="Marra M."/>
            <person name="Sandberg G."/>
            <person name="Van de Peer Y."/>
            <person name="Rokhsar D."/>
        </authorList>
    </citation>
    <scope>NUCLEOTIDE SEQUENCE [LARGE SCALE GENOMIC DNA]</scope>
    <source>
        <strain evidence="3">cv. Nisqually</strain>
    </source>
</reference>
<feature type="region of interest" description="Disordered" evidence="1">
    <location>
        <begin position="1"/>
        <end position="29"/>
    </location>
</feature>
<dbReference type="HOGENOM" id="CLU_2282307_0_0_1"/>
<dbReference type="AlphaFoldDB" id="U5GCI4"/>
<protein>
    <submittedName>
        <fullName evidence="2">Uncharacterized protein</fullName>
    </submittedName>
</protein>
<sequence length="102" mass="11900">MAPGSKEGAERTERKRNLEKVVPSKGDRHQLKHKTTDIDVVMWVAVFSSPFQIRVFARKPILIAHIIEDWNFQWMQSRRKPMTDDSVQEGDWLVERSVVIIA</sequence>
<gene>
    <name evidence="2" type="ORF">POPTR_006G276000</name>
</gene>
<dbReference type="InParanoid" id="U5GCI4"/>
<evidence type="ECO:0000313" key="2">
    <source>
        <dbReference type="EMBL" id="PNT34094.1"/>
    </source>
</evidence>
<evidence type="ECO:0000313" key="3">
    <source>
        <dbReference type="Proteomes" id="UP000006729"/>
    </source>
</evidence>
<organism evidence="2 3">
    <name type="scientific">Populus trichocarpa</name>
    <name type="common">Western balsam poplar</name>
    <name type="synonym">Populus balsamifera subsp. trichocarpa</name>
    <dbReference type="NCBI Taxonomy" id="3694"/>
    <lineage>
        <taxon>Eukaryota</taxon>
        <taxon>Viridiplantae</taxon>
        <taxon>Streptophyta</taxon>
        <taxon>Embryophyta</taxon>
        <taxon>Tracheophyta</taxon>
        <taxon>Spermatophyta</taxon>
        <taxon>Magnoliopsida</taxon>
        <taxon>eudicotyledons</taxon>
        <taxon>Gunneridae</taxon>
        <taxon>Pentapetalae</taxon>
        <taxon>rosids</taxon>
        <taxon>fabids</taxon>
        <taxon>Malpighiales</taxon>
        <taxon>Salicaceae</taxon>
        <taxon>Saliceae</taxon>
        <taxon>Populus</taxon>
    </lineage>
</organism>
<feature type="compositionally biased region" description="Basic and acidic residues" evidence="1">
    <location>
        <begin position="7"/>
        <end position="19"/>
    </location>
</feature>
<dbReference type="Proteomes" id="UP000006729">
    <property type="component" value="Chromosome 6"/>
</dbReference>
<dbReference type="EMBL" id="CM009295">
    <property type="protein sequence ID" value="PNT34094.1"/>
    <property type="molecule type" value="Genomic_DNA"/>
</dbReference>
<proteinExistence type="predicted"/>
<accession>U5GCI4</accession>
<keyword evidence="3" id="KW-1185">Reference proteome</keyword>
<name>U5GCI4_POPTR</name>